<dbReference type="InterPro" id="IPR033756">
    <property type="entry name" value="YlxH/NBP35"/>
</dbReference>
<dbReference type="Proteomes" id="UP000000445">
    <property type="component" value="Chromosome"/>
</dbReference>
<keyword evidence="5 6" id="KW-0411">Iron-sulfur</keyword>
<keyword evidence="6" id="KW-0378">Hydrolase</keyword>
<feature type="binding site" evidence="6">
    <location>
        <begin position="15"/>
        <end position="22"/>
    </location>
    <ligand>
        <name>ATP</name>
        <dbReference type="ChEBI" id="CHEBI:30616"/>
    </ligand>
</feature>
<dbReference type="InterPro" id="IPR044304">
    <property type="entry name" value="NUBPL-like"/>
</dbReference>
<dbReference type="eggNOG" id="COG0489">
    <property type="taxonomic scope" value="Bacteria"/>
</dbReference>
<keyword evidence="1 6" id="KW-0479">Metal-binding</keyword>
<evidence type="ECO:0000313" key="8">
    <source>
        <dbReference type="Proteomes" id="UP000000445"/>
    </source>
</evidence>
<accession>B9K7V9</accession>
<dbReference type="FunFam" id="3.40.50.300:FF:001119">
    <property type="entry name" value="Iron-sulfur cluster carrier protein"/>
    <property type="match status" value="1"/>
</dbReference>
<keyword evidence="4 6" id="KW-0408">Iron</keyword>
<dbReference type="InterPro" id="IPR019591">
    <property type="entry name" value="Mrp/NBP35_ATP-bd"/>
</dbReference>
<dbReference type="Gene3D" id="3.40.50.300">
    <property type="entry name" value="P-loop containing nucleotide triphosphate hydrolases"/>
    <property type="match status" value="1"/>
</dbReference>
<dbReference type="SUPFAM" id="SSF52540">
    <property type="entry name" value="P-loop containing nucleoside triphosphate hydrolases"/>
    <property type="match status" value="1"/>
</dbReference>
<dbReference type="KEGG" id="tna:CTN_0866"/>
<evidence type="ECO:0000256" key="5">
    <source>
        <dbReference type="ARBA" id="ARBA00023014"/>
    </source>
</evidence>
<dbReference type="STRING" id="309803.CTN_0866"/>
<comment type="similarity">
    <text evidence="6">Belongs to the Mrp/NBP35 ATP-binding proteins family.</text>
</comment>
<evidence type="ECO:0000313" key="7">
    <source>
        <dbReference type="EMBL" id="ACM23042.1"/>
    </source>
</evidence>
<dbReference type="EMBL" id="CP000916">
    <property type="protein sequence ID" value="ACM23042.1"/>
    <property type="molecule type" value="Genomic_DNA"/>
</dbReference>
<sequence>MLTLEKTKKLAVMSGKGGVGKTTIAVNLAVALASEGYQVGLLDLDLHGPNVQRMLGVSLPPSEGEKIVPAKYGESLKVFSLAMILQEGAPVIWRGPLKHKAIEQLTKDVDWGEIDYLICDLPPGTGDEALSTFQIIKPDAVIIVSTPQKVAGDDVRRTMNFVKRLNGKILGVVENMSYLVCPKCGEKIFLFGKGETEKIAEEFNVPLLARIPMDPEVAALSDDGKPAVVYKRETVIEEEFRKIVEKVLAL</sequence>
<dbReference type="InterPro" id="IPR027417">
    <property type="entry name" value="P-loop_NTPase"/>
</dbReference>
<dbReference type="Pfam" id="PF10609">
    <property type="entry name" value="ParA"/>
    <property type="match status" value="1"/>
</dbReference>
<dbReference type="GO" id="GO:0046872">
    <property type="term" value="F:metal ion binding"/>
    <property type="evidence" value="ECO:0007669"/>
    <property type="project" value="UniProtKB-KW"/>
</dbReference>
<dbReference type="PANTHER" id="PTHR42961:SF2">
    <property type="entry name" value="IRON-SULFUR PROTEIN NUBPL"/>
    <property type="match status" value="1"/>
</dbReference>
<keyword evidence="3 6" id="KW-0067">ATP-binding</keyword>
<dbReference type="GO" id="GO:0140663">
    <property type="term" value="F:ATP-dependent FeS chaperone activity"/>
    <property type="evidence" value="ECO:0007669"/>
    <property type="project" value="InterPro"/>
</dbReference>
<gene>
    <name evidence="7" type="ordered locus">CTN_0866</name>
</gene>
<dbReference type="HOGENOM" id="CLU_024839_0_1_0"/>
<evidence type="ECO:0000256" key="4">
    <source>
        <dbReference type="ARBA" id="ARBA00023004"/>
    </source>
</evidence>
<comment type="subunit">
    <text evidence="6">Homodimer.</text>
</comment>
<organism evidence="7 8">
    <name type="scientific">Thermotoga neapolitana (strain ATCC 49049 / DSM 4359 / NBRC 107923 / NS-E)</name>
    <dbReference type="NCBI Taxonomy" id="309803"/>
    <lineage>
        <taxon>Bacteria</taxon>
        <taxon>Thermotogati</taxon>
        <taxon>Thermotogota</taxon>
        <taxon>Thermotogae</taxon>
        <taxon>Thermotogales</taxon>
        <taxon>Thermotogaceae</taxon>
        <taxon>Thermotoga</taxon>
    </lineage>
</organism>
<name>B9K7V9_THENN</name>
<keyword evidence="8" id="KW-1185">Reference proteome</keyword>
<dbReference type="GO" id="GO:0005524">
    <property type="term" value="F:ATP binding"/>
    <property type="evidence" value="ECO:0007669"/>
    <property type="project" value="UniProtKB-UniRule"/>
</dbReference>
<evidence type="ECO:0000256" key="3">
    <source>
        <dbReference type="ARBA" id="ARBA00022840"/>
    </source>
</evidence>
<proteinExistence type="inferred from homology"/>
<dbReference type="PANTHER" id="PTHR42961">
    <property type="entry name" value="IRON-SULFUR PROTEIN NUBPL"/>
    <property type="match status" value="1"/>
</dbReference>
<dbReference type="GO" id="GO:0051539">
    <property type="term" value="F:4 iron, 4 sulfur cluster binding"/>
    <property type="evidence" value="ECO:0007669"/>
    <property type="project" value="TreeGrafter"/>
</dbReference>
<dbReference type="CDD" id="cd02037">
    <property type="entry name" value="Mrp_NBP35"/>
    <property type="match status" value="1"/>
</dbReference>
<dbReference type="AlphaFoldDB" id="B9K7V9"/>
<evidence type="ECO:0000256" key="2">
    <source>
        <dbReference type="ARBA" id="ARBA00022741"/>
    </source>
</evidence>
<evidence type="ECO:0000256" key="6">
    <source>
        <dbReference type="HAMAP-Rule" id="MF_02040"/>
    </source>
</evidence>
<dbReference type="GO" id="GO:0016226">
    <property type="term" value="P:iron-sulfur cluster assembly"/>
    <property type="evidence" value="ECO:0007669"/>
    <property type="project" value="InterPro"/>
</dbReference>
<dbReference type="GO" id="GO:0016887">
    <property type="term" value="F:ATP hydrolysis activity"/>
    <property type="evidence" value="ECO:0007669"/>
    <property type="project" value="UniProtKB-UniRule"/>
</dbReference>
<protein>
    <recommendedName>
        <fullName evidence="6">Iron-sulfur cluster carrier protein</fullName>
    </recommendedName>
</protein>
<reference evidence="7 8" key="1">
    <citation type="journal article" date="2009" name="Biosci. Biotechnol. Biochem.">
        <title>WeGAS: a web-based microbial genome annotation system.</title>
        <authorList>
            <person name="Lee D."/>
            <person name="Seo H."/>
            <person name="Park C."/>
            <person name="Park K."/>
        </authorList>
    </citation>
    <scope>NUCLEOTIDE SEQUENCE [LARGE SCALE GENOMIC DNA]</scope>
    <source>
        <strain evidence="8">ATCC 49049 / DSM 4359 / NBRC 107923 / NS-E</strain>
    </source>
</reference>
<comment type="function">
    <text evidence="6">Binds and transfers iron-sulfur (Fe-S) clusters to target apoproteins. Can hydrolyze ATP.</text>
</comment>
<keyword evidence="2 6" id="KW-0547">Nucleotide-binding</keyword>
<dbReference type="HAMAP" id="MF_02040">
    <property type="entry name" value="Mrp_NBP35"/>
    <property type="match status" value="1"/>
</dbReference>
<evidence type="ECO:0000256" key="1">
    <source>
        <dbReference type="ARBA" id="ARBA00022723"/>
    </source>
</evidence>